<reference evidence="1 2" key="1">
    <citation type="submission" date="2020-08" db="EMBL/GenBank/DDBJ databases">
        <title>Sphingobacterium sp. DN00404 isolated from aquaculture water.</title>
        <authorList>
            <person name="Zhang M."/>
        </authorList>
    </citation>
    <scope>NUCLEOTIDE SEQUENCE [LARGE SCALE GENOMIC DNA]</scope>
    <source>
        <strain evidence="1 2">KCTC 32294</strain>
    </source>
</reference>
<keyword evidence="2" id="KW-1185">Reference proteome</keyword>
<dbReference type="Proteomes" id="UP000606494">
    <property type="component" value="Unassembled WGS sequence"/>
</dbReference>
<dbReference type="RefSeq" id="WP_190309190.1">
    <property type="nucleotide sequence ID" value="NZ_JACNYK010000002.1"/>
</dbReference>
<evidence type="ECO:0000313" key="2">
    <source>
        <dbReference type="Proteomes" id="UP000606494"/>
    </source>
</evidence>
<protein>
    <submittedName>
        <fullName evidence="1">Uncharacterized protein</fullName>
    </submittedName>
</protein>
<sequence>MEGVYTKFQVQFINKEYMAEQESVENDGAIDGATKALKRKLAVLIKAIWSDEGKNIADYTADTNLGSLRLCTCTSTCVHVT</sequence>
<dbReference type="EMBL" id="JACNYK010000002">
    <property type="protein sequence ID" value="MBD1426089.1"/>
    <property type="molecule type" value="Genomic_DNA"/>
</dbReference>
<accession>A0ABR7Y488</accession>
<name>A0ABR7Y488_9SPHI</name>
<gene>
    <name evidence="1" type="ORF">H8B17_10890</name>
</gene>
<evidence type="ECO:0000313" key="1">
    <source>
        <dbReference type="EMBL" id="MBD1426089.1"/>
    </source>
</evidence>
<comment type="caution">
    <text evidence="1">The sequence shown here is derived from an EMBL/GenBank/DDBJ whole genome shotgun (WGS) entry which is preliminary data.</text>
</comment>
<organism evidence="1 2">
    <name type="scientific">Sphingobacterium arenae</name>
    <dbReference type="NCBI Taxonomy" id="1280598"/>
    <lineage>
        <taxon>Bacteria</taxon>
        <taxon>Pseudomonadati</taxon>
        <taxon>Bacteroidota</taxon>
        <taxon>Sphingobacteriia</taxon>
        <taxon>Sphingobacteriales</taxon>
        <taxon>Sphingobacteriaceae</taxon>
        <taxon>Sphingobacterium</taxon>
    </lineage>
</organism>
<proteinExistence type="predicted"/>